<dbReference type="InterPro" id="IPR023214">
    <property type="entry name" value="HAD_sf"/>
</dbReference>
<evidence type="ECO:0000313" key="1">
    <source>
        <dbReference type="EMBL" id="GGR47513.1"/>
    </source>
</evidence>
<dbReference type="InterPro" id="IPR036412">
    <property type="entry name" value="HAD-like_sf"/>
</dbReference>
<dbReference type="Pfam" id="PF08282">
    <property type="entry name" value="Hydrolase_3"/>
    <property type="match status" value="1"/>
</dbReference>
<gene>
    <name evidence="1" type="ORF">GCM10008959_05880</name>
</gene>
<sequence>MPRYRTCVPTALLALDLDGTLIGPDTQPPPGLLDELRAWQLGGAHVAVITARGRLPPLLRDWPLHSVSRCYGAWLRCEGRVLWERTLPTTAVHAALGALTPTERGGRCKTLIVTPDPRGILRHTDPDFEDRWPHAPAPLKVVHGQPDADRLDGLQAQWAAIPGAQVIRERRDRLVLVAAGAGKGEALRDLATHLGVPAARTWAAGDGPADAAMLPHARTFLRVGAHPALHAAHLSAPGPADVPPVLARCRADALGCRA</sequence>
<dbReference type="PANTHER" id="PTHR10000:SF8">
    <property type="entry name" value="HAD SUPERFAMILY HYDROLASE-LIKE, TYPE 3"/>
    <property type="match status" value="1"/>
</dbReference>
<proteinExistence type="predicted"/>
<dbReference type="PANTHER" id="PTHR10000">
    <property type="entry name" value="PHOSPHOSERINE PHOSPHATASE"/>
    <property type="match status" value="1"/>
</dbReference>
<keyword evidence="2" id="KW-1185">Reference proteome</keyword>
<reference evidence="2" key="1">
    <citation type="journal article" date="2019" name="Int. J. Syst. Evol. Microbiol.">
        <title>The Global Catalogue of Microorganisms (GCM) 10K type strain sequencing project: providing services to taxonomists for standard genome sequencing and annotation.</title>
        <authorList>
            <consortium name="The Broad Institute Genomics Platform"/>
            <consortium name="The Broad Institute Genome Sequencing Center for Infectious Disease"/>
            <person name="Wu L."/>
            <person name="Ma J."/>
        </authorList>
    </citation>
    <scope>NUCLEOTIDE SEQUENCE [LARGE SCALE GENOMIC DNA]</scope>
    <source>
        <strain evidence="2">JCM 31404</strain>
    </source>
</reference>
<dbReference type="Gene3D" id="3.40.50.1000">
    <property type="entry name" value="HAD superfamily/HAD-like"/>
    <property type="match status" value="1"/>
</dbReference>
<evidence type="ECO:0000313" key="2">
    <source>
        <dbReference type="Proteomes" id="UP000634308"/>
    </source>
</evidence>
<protein>
    <recommendedName>
        <fullName evidence="3">HAD family phosphatase</fullName>
    </recommendedName>
</protein>
<name>A0ABQ2RMJ2_9DEIO</name>
<dbReference type="Gene3D" id="3.30.1240.10">
    <property type="match status" value="1"/>
</dbReference>
<dbReference type="Proteomes" id="UP000634308">
    <property type="component" value="Unassembled WGS sequence"/>
</dbReference>
<accession>A0ABQ2RMJ2</accession>
<dbReference type="SUPFAM" id="SSF56784">
    <property type="entry name" value="HAD-like"/>
    <property type="match status" value="1"/>
</dbReference>
<comment type="caution">
    <text evidence="1">The sequence shown here is derived from an EMBL/GenBank/DDBJ whole genome shotgun (WGS) entry which is preliminary data.</text>
</comment>
<evidence type="ECO:0008006" key="3">
    <source>
        <dbReference type="Google" id="ProtNLM"/>
    </source>
</evidence>
<dbReference type="EMBL" id="BMQM01000002">
    <property type="protein sequence ID" value="GGR47513.1"/>
    <property type="molecule type" value="Genomic_DNA"/>
</dbReference>
<organism evidence="1 2">
    <name type="scientific">Deinococcus seoulensis</name>
    <dbReference type="NCBI Taxonomy" id="1837379"/>
    <lineage>
        <taxon>Bacteria</taxon>
        <taxon>Thermotogati</taxon>
        <taxon>Deinococcota</taxon>
        <taxon>Deinococci</taxon>
        <taxon>Deinococcales</taxon>
        <taxon>Deinococcaceae</taxon>
        <taxon>Deinococcus</taxon>
    </lineage>
</organism>